<feature type="transmembrane region" description="Helical" evidence="1">
    <location>
        <begin position="66"/>
        <end position="84"/>
    </location>
</feature>
<organism evidence="2 3">
    <name type="scientific">Granulosicoccus antarcticus IMCC3135</name>
    <dbReference type="NCBI Taxonomy" id="1192854"/>
    <lineage>
        <taxon>Bacteria</taxon>
        <taxon>Pseudomonadati</taxon>
        <taxon>Pseudomonadota</taxon>
        <taxon>Gammaproteobacteria</taxon>
        <taxon>Chromatiales</taxon>
        <taxon>Granulosicoccaceae</taxon>
        <taxon>Granulosicoccus</taxon>
    </lineage>
</organism>
<protein>
    <submittedName>
        <fullName evidence="2">Uncharacterized protein</fullName>
    </submittedName>
</protein>
<dbReference type="EMBL" id="CP018632">
    <property type="protein sequence ID" value="ASJ73234.1"/>
    <property type="molecule type" value="Genomic_DNA"/>
</dbReference>
<proteinExistence type="predicted"/>
<evidence type="ECO:0000256" key="1">
    <source>
        <dbReference type="SAM" id="Phobius"/>
    </source>
</evidence>
<reference evidence="2 3" key="1">
    <citation type="submission" date="2016-12" db="EMBL/GenBank/DDBJ databases">
        <authorList>
            <person name="Song W.-J."/>
            <person name="Kurnit D.M."/>
        </authorList>
    </citation>
    <scope>NUCLEOTIDE SEQUENCE [LARGE SCALE GENOMIC DNA]</scope>
    <source>
        <strain evidence="2 3">IMCC3135</strain>
    </source>
</reference>
<keyword evidence="1" id="KW-1133">Transmembrane helix</keyword>
<feature type="transmembrane region" description="Helical" evidence="1">
    <location>
        <begin position="39"/>
        <end position="59"/>
    </location>
</feature>
<keyword evidence="3" id="KW-1185">Reference proteome</keyword>
<evidence type="ECO:0000313" key="2">
    <source>
        <dbReference type="EMBL" id="ASJ73234.1"/>
    </source>
</evidence>
<dbReference type="Proteomes" id="UP000250079">
    <property type="component" value="Chromosome"/>
</dbReference>
<dbReference type="AlphaFoldDB" id="A0A2Z2P109"/>
<sequence>MIESQRPEFARCLLAMLVWFFLSTSSGILVAFIGPGAAAIVAGLLLSVCGMTLHLLLWAIGRTPHWSYAGLVFGSVTTILLLIASGSSSWQLVVVLILFVSFSILSGVIYPIANRVLGSSPKCGSSDESHER</sequence>
<dbReference type="KEGG" id="gai:IMCC3135_15760"/>
<keyword evidence="1" id="KW-0472">Membrane</keyword>
<accession>A0A2Z2P109</accession>
<name>A0A2Z2P109_9GAMM</name>
<gene>
    <name evidence="2" type="ORF">IMCC3135_15760</name>
</gene>
<feature type="transmembrane region" description="Helical" evidence="1">
    <location>
        <begin position="90"/>
        <end position="112"/>
    </location>
</feature>
<dbReference type="RefSeq" id="WP_088918460.1">
    <property type="nucleotide sequence ID" value="NZ_CP018632.1"/>
</dbReference>
<feature type="transmembrane region" description="Helical" evidence="1">
    <location>
        <begin position="12"/>
        <end position="33"/>
    </location>
</feature>
<keyword evidence="1" id="KW-0812">Transmembrane</keyword>
<evidence type="ECO:0000313" key="3">
    <source>
        <dbReference type="Proteomes" id="UP000250079"/>
    </source>
</evidence>